<gene>
    <name evidence="1" type="ORF">ZHAS_00006720</name>
</gene>
<dbReference type="EMBL" id="ATLV01014575">
    <property type="status" value="NOT_ANNOTATED_CDS"/>
    <property type="molecule type" value="Genomic_DNA"/>
</dbReference>
<dbReference type="VEuPathDB" id="VectorBase:ASIC006720"/>
<name>A0A084VM18_ANOSI</name>
<sequence length="101" mass="11285">METYRIRNERCQRNINPAEDEVILHSGACESSFFPYVRQQKKAPTTFTRIPPKSGQRGVPGKMVADLLPIPLNVVQVAAPGFALIAVCRFIQTQTLKTIKS</sequence>
<keyword evidence="3" id="KW-1185">Reference proteome</keyword>
<dbReference type="EMBL" id="KE524975">
    <property type="protein sequence ID" value="KFB39012.1"/>
    <property type="molecule type" value="Genomic_DNA"/>
</dbReference>
<evidence type="ECO:0000313" key="1">
    <source>
        <dbReference type="EMBL" id="KFB39012.1"/>
    </source>
</evidence>
<dbReference type="Proteomes" id="UP000030765">
    <property type="component" value="Unassembled WGS sequence"/>
</dbReference>
<accession>A0A084VM18</accession>
<reference evidence="1 3" key="1">
    <citation type="journal article" date="2014" name="BMC Genomics">
        <title>Genome sequence of Anopheles sinensis provides insight into genetics basis of mosquito competence for malaria parasites.</title>
        <authorList>
            <person name="Zhou D."/>
            <person name="Zhang D."/>
            <person name="Ding G."/>
            <person name="Shi L."/>
            <person name="Hou Q."/>
            <person name="Ye Y."/>
            <person name="Xu Y."/>
            <person name="Zhou H."/>
            <person name="Xiong C."/>
            <person name="Li S."/>
            <person name="Yu J."/>
            <person name="Hong S."/>
            <person name="Yu X."/>
            <person name="Zou P."/>
            <person name="Chen C."/>
            <person name="Chang X."/>
            <person name="Wang W."/>
            <person name="Lv Y."/>
            <person name="Sun Y."/>
            <person name="Ma L."/>
            <person name="Shen B."/>
            <person name="Zhu C."/>
        </authorList>
    </citation>
    <scope>NUCLEOTIDE SEQUENCE [LARGE SCALE GENOMIC DNA]</scope>
</reference>
<dbReference type="EnsemblMetazoa" id="ASIC006720-RA">
    <property type="protein sequence ID" value="ASIC006720-PA"/>
    <property type="gene ID" value="ASIC006720"/>
</dbReference>
<protein>
    <submittedName>
        <fullName evidence="1 2">Uncharacterized protein</fullName>
    </submittedName>
</protein>
<dbReference type="AlphaFoldDB" id="A0A084VM18"/>
<reference evidence="2" key="2">
    <citation type="submission" date="2020-05" db="UniProtKB">
        <authorList>
            <consortium name="EnsemblMetazoa"/>
        </authorList>
    </citation>
    <scope>IDENTIFICATION</scope>
</reference>
<evidence type="ECO:0000313" key="2">
    <source>
        <dbReference type="EnsemblMetazoa" id="ASIC006720-PA"/>
    </source>
</evidence>
<organism evidence="1">
    <name type="scientific">Anopheles sinensis</name>
    <name type="common">Mosquito</name>
    <dbReference type="NCBI Taxonomy" id="74873"/>
    <lineage>
        <taxon>Eukaryota</taxon>
        <taxon>Metazoa</taxon>
        <taxon>Ecdysozoa</taxon>
        <taxon>Arthropoda</taxon>
        <taxon>Hexapoda</taxon>
        <taxon>Insecta</taxon>
        <taxon>Pterygota</taxon>
        <taxon>Neoptera</taxon>
        <taxon>Endopterygota</taxon>
        <taxon>Diptera</taxon>
        <taxon>Nematocera</taxon>
        <taxon>Culicoidea</taxon>
        <taxon>Culicidae</taxon>
        <taxon>Anophelinae</taxon>
        <taxon>Anopheles</taxon>
    </lineage>
</organism>
<evidence type="ECO:0000313" key="3">
    <source>
        <dbReference type="Proteomes" id="UP000030765"/>
    </source>
</evidence>
<proteinExistence type="predicted"/>